<evidence type="ECO:0000313" key="1">
    <source>
        <dbReference type="EMBL" id="GLQ21350.1"/>
    </source>
</evidence>
<proteinExistence type="predicted"/>
<dbReference type="Proteomes" id="UP001161390">
    <property type="component" value="Unassembled WGS sequence"/>
</dbReference>
<dbReference type="RefSeq" id="WP_284372806.1">
    <property type="nucleotide sequence ID" value="NZ_BSNJ01000005.1"/>
</dbReference>
<accession>A0ABQ5V3V1</accession>
<evidence type="ECO:0000313" key="2">
    <source>
        <dbReference type="Proteomes" id="UP001161390"/>
    </source>
</evidence>
<dbReference type="InterPro" id="IPR022385">
    <property type="entry name" value="Rhs_assc_core"/>
</dbReference>
<sequence>MERVSLEGGHPLAKLTGSTLTYLDADHLGTVLRGTHGLGGLNGEVTGDEVFADFATPYGLNPTPSWWGDSASGFVLATGPGANLGSNCGVTGFTSHVRDCESGLHYMQARHYSPVSARFLSVDPVGFLDDGHPAWSTAMPTR</sequence>
<keyword evidence="2" id="KW-1185">Reference proteome</keyword>
<dbReference type="NCBIfam" id="TIGR03696">
    <property type="entry name" value="Rhs_assc_core"/>
    <property type="match status" value="1"/>
</dbReference>
<comment type="caution">
    <text evidence="1">The sequence shown here is derived from an EMBL/GenBank/DDBJ whole genome shotgun (WGS) entry which is preliminary data.</text>
</comment>
<gene>
    <name evidence="1" type="ORF">GCM10007854_23050</name>
</gene>
<dbReference type="EMBL" id="BSNJ01000005">
    <property type="protein sequence ID" value="GLQ21350.1"/>
    <property type="molecule type" value="Genomic_DNA"/>
</dbReference>
<organism evidence="1 2">
    <name type="scientific">Algimonas porphyrae</name>
    <dbReference type="NCBI Taxonomy" id="1128113"/>
    <lineage>
        <taxon>Bacteria</taxon>
        <taxon>Pseudomonadati</taxon>
        <taxon>Pseudomonadota</taxon>
        <taxon>Alphaproteobacteria</taxon>
        <taxon>Maricaulales</taxon>
        <taxon>Robiginitomaculaceae</taxon>
        <taxon>Algimonas</taxon>
    </lineage>
</organism>
<name>A0ABQ5V3V1_9PROT</name>
<protein>
    <submittedName>
        <fullName evidence="1">Uncharacterized protein</fullName>
    </submittedName>
</protein>
<reference evidence="1" key="2">
    <citation type="submission" date="2023-01" db="EMBL/GenBank/DDBJ databases">
        <title>Draft genome sequence of Algimonas porphyrae strain NBRC 108216.</title>
        <authorList>
            <person name="Sun Q."/>
            <person name="Mori K."/>
        </authorList>
    </citation>
    <scope>NUCLEOTIDE SEQUENCE</scope>
    <source>
        <strain evidence="1">NBRC 108216</strain>
    </source>
</reference>
<dbReference type="Gene3D" id="2.180.10.10">
    <property type="entry name" value="RHS repeat-associated core"/>
    <property type="match status" value="1"/>
</dbReference>
<reference evidence="1" key="1">
    <citation type="journal article" date="2014" name="Int. J. Syst. Evol. Microbiol.">
        <title>Complete genome of a new Firmicutes species belonging to the dominant human colonic microbiota ('Ruminococcus bicirculans') reveals two chromosomes and a selective capacity to utilize plant glucans.</title>
        <authorList>
            <consortium name="NISC Comparative Sequencing Program"/>
            <person name="Wegmann U."/>
            <person name="Louis P."/>
            <person name="Goesmann A."/>
            <person name="Henrissat B."/>
            <person name="Duncan S.H."/>
            <person name="Flint H.J."/>
        </authorList>
    </citation>
    <scope>NUCLEOTIDE SEQUENCE</scope>
    <source>
        <strain evidence="1">NBRC 108216</strain>
    </source>
</reference>